<dbReference type="AlphaFoldDB" id="A0A1G6A7N6"/>
<keyword evidence="1" id="KW-0547">Nucleotide-binding</keyword>
<dbReference type="InterPro" id="IPR029000">
    <property type="entry name" value="Cyclophilin-like_dom_sf"/>
</dbReference>
<keyword evidence="2" id="KW-0378">Hydrolase</keyword>
<dbReference type="Gene3D" id="3.30.1360.40">
    <property type="match status" value="1"/>
</dbReference>
<evidence type="ECO:0000313" key="5">
    <source>
        <dbReference type="EMBL" id="SDB04389.1"/>
    </source>
</evidence>
<evidence type="ECO:0000259" key="4">
    <source>
        <dbReference type="SMART" id="SM00796"/>
    </source>
</evidence>
<dbReference type="EMBL" id="FMXQ01000001">
    <property type="protein sequence ID" value="SDB04389.1"/>
    <property type="molecule type" value="Genomic_DNA"/>
</dbReference>
<name>A0A1G6A7N6_9HYPH</name>
<organism evidence="5 6">
    <name type="scientific">Bauldia litoralis</name>
    <dbReference type="NCBI Taxonomy" id="665467"/>
    <lineage>
        <taxon>Bacteria</taxon>
        <taxon>Pseudomonadati</taxon>
        <taxon>Pseudomonadota</taxon>
        <taxon>Alphaproteobacteria</taxon>
        <taxon>Hyphomicrobiales</taxon>
        <taxon>Kaistiaceae</taxon>
        <taxon>Bauldia</taxon>
    </lineage>
</organism>
<keyword evidence="6" id="KW-1185">Reference proteome</keyword>
<keyword evidence="3" id="KW-0067">ATP-binding</keyword>
<dbReference type="SMART" id="SM00796">
    <property type="entry name" value="AHS1"/>
    <property type="match status" value="1"/>
</dbReference>
<dbReference type="Pfam" id="PF02682">
    <property type="entry name" value="CT_C_D"/>
    <property type="match status" value="1"/>
</dbReference>
<dbReference type="GO" id="GO:0016787">
    <property type="term" value="F:hydrolase activity"/>
    <property type="evidence" value="ECO:0007669"/>
    <property type="project" value="UniProtKB-KW"/>
</dbReference>
<dbReference type="SUPFAM" id="SSF160467">
    <property type="entry name" value="PH0987 N-terminal domain-like"/>
    <property type="match status" value="1"/>
</dbReference>
<dbReference type="STRING" id="665467.SAMN02982931_00265"/>
<evidence type="ECO:0000256" key="1">
    <source>
        <dbReference type="ARBA" id="ARBA00022741"/>
    </source>
</evidence>
<proteinExistence type="predicted"/>
<dbReference type="PANTHER" id="PTHR34698">
    <property type="entry name" value="5-OXOPROLINASE SUBUNIT B"/>
    <property type="match status" value="1"/>
</dbReference>
<dbReference type="InterPro" id="IPR003833">
    <property type="entry name" value="CT_C_D"/>
</dbReference>
<evidence type="ECO:0000313" key="6">
    <source>
        <dbReference type="Proteomes" id="UP000199071"/>
    </source>
</evidence>
<evidence type="ECO:0000256" key="3">
    <source>
        <dbReference type="ARBA" id="ARBA00022840"/>
    </source>
</evidence>
<feature type="domain" description="Carboxyltransferase" evidence="4">
    <location>
        <begin position="6"/>
        <end position="225"/>
    </location>
</feature>
<dbReference type="PANTHER" id="PTHR34698:SF2">
    <property type="entry name" value="5-OXOPROLINASE SUBUNIT B"/>
    <property type="match status" value="1"/>
</dbReference>
<accession>A0A1G6A7N6</accession>
<evidence type="ECO:0000256" key="2">
    <source>
        <dbReference type="ARBA" id="ARBA00022801"/>
    </source>
</evidence>
<dbReference type="GO" id="GO:0005524">
    <property type="term" value="F:ATP binding"/>
    <property type="evidence" value="ECO:0007669"/>
    <property type="project" value="UniProtKB-KW"/>
</dbReference>
<protein>
    <submittedName>
        <fullName evidence="5">Sensor histidine kinase inhibitor, KipI family</fullName>
    </submittedName>
</protein>
<sequence>MIYDEPKFRPLGDCYLAVEFGDEADLSLNFKVLALAEQLRKADLPGIMEIIPSFRELGVLFDRFETDYDTLRDAVGAIQKTVVEVDELPSRLVELPLWYNDPWSAELANRFDVQNNIEFVAECNGITVDEVIARHTGTDYWIVCVGFTPGCYFSLPLDPSKWLKAPKYKTPRSYTPARLVALAGFSTGAYPVASPGGYQVIGRLAVNIFEPNSKSSVFPEDGVLLQAGDRLRYYNVNALEYDDIWEAAQAGTFKYRITEETFNVKDYLENRPS</sequence>
<dbReference type="RefSeq" id="WP_175478237.1">
    <property type="nucleotide sequence ID" value="NZ_FMXQ01000001.1"/>
</dbReference>
<dbReference type="SUPFAM" id="SSF50891">
    <property type="entry name" value="Cyclophilin-like"/>
    <property type="match status" value="1"/>
</dbReference>
<gene>
    <name evidence="5" type="ORF">SAMN02982931_00265</name>
</gene>
<reference evidence="5 6" key="1">
    <citation type="submission" date="2016-10" db="EMBL/GenBank/DDBJ databases">
        <authorList>
            <person name="de Groot N.N."/>
        </authorList>
    </citation>
    <scope>NUCLEOTIDE SEQUENCE [LARGE SCALE GENOMIC DNA]</scope>
    <source>
        <strain evidence="5 6">ATCC 35022</strain>
    </source>
</reference>
<dbReference type="Proteomes" id="UP000199071">
    <property type="component" value="Unassembled WGS sequence"/>
</dbReference>
<dbReference type="InterPro" id="IPR010016">
    <property type="entry name" value="PxpB"/>
</dbReference>
<dbReference type="Gene3D" id="2.40.100.10">
    <property type="entry name" value="Cyclophilin-like"/>
    <property type="match status" value="1"/>
</dbReference>